<dbReference type="AlphaFoldDB" id="A0A7I8KXW8"/>
<dbReference type="PANTHER" id="PTHR12472">
    <property type="entry name" value="RAB3-GAP REGULATORY DOMAIN"/>
    <property type="match status" value="1"/>
</dbReference>
<dbReference type="InterPro" id="IPR032839">
    <property type="entry name" value="RAB3GAP_N"/>
</dbReference>
<gene>
    <name evidence="2" type="ORF">SI8410_09013040</name>
</gene>
<reference evidence="2" key="1">
    <citation type="submission" date="2020-02" db="EMBL/GenBank/DDBJ databases">
        <authorList>
            <person name="Scholz U."/>
            <person name="Mascher M."/>
            <person name="Fiebig A."/>
        </authorList>
    </citation>
    <scope>NUCLEOTIDE SEQUENCE</scope>
</reference>
<dbReference type="SUPFAM" id="SSF50978">
    <property type="entry name" value="WD40 repeat-like"/>
    <property type="match status" value="1"/>
</dbReference>
<dbReference type="OrthoDB" id="360390at2759"/>
<evidence type="ECO:0000259" key="1">
    <source>
        <dbReference type="Pfam" id="PF14655"/>
    </source>
</evidence>
<evidence type="ECO:0000313" key="2">
    <source>
        <dbReference type="EMBL" id="CAA7402362.1"/>
    </source>
</evidence>
<dbReference type="Pfam" id="PF14655">
    <property type="entry name" value="RAB3GAP2_N"/>
    <property type="match status" value="1"/>
</dbReference>
<accession>A0A7I8KXW8</accession>
<dbReference type="PANTHER" id="PTHR12472:SF0">
    <property type="entry name" value="RAB3 GTPASE-ACTIVATING PROTEIN NON-CATALYTIC SUBUNIT"/>
    <property type="match status" value="1"/>
</dbReference>
<dbReference type="InterPro" id="IPR036322">
    <property type="entry name" value="WD40_repeat_dom_sf"/>
</dbReference>
<organism evidence="2 3">
    <name type="scientific">Spirodela intermedia</name>
    <name type="common">Intermediate duckweed</name>
    <dbReference type="NCBI Taxonomy" id="51605"/>
    <lineage>
        <taxon>Eukaryota</taxon>
        <taxon>Viridiplantae</taxon>
        <taxon>Streptophyta</taxon>
        <taxon>Embryophyta</taxon>
        <taxon>Tracheophyta</taxon>
        <taxon>Spermatophyta</taxon>
        <taxon>Magnoliopsida</taxon>
        <taxon>Liliopsida</taxon>
        <taxon>Araceae</taxon>
        <taxon>Lemnoideae</taxon>
        <taxon>Spirodela</taxon>
    </lineage>
</organism>
<dbReference type="Proteomes" id="UP000663760">
    <property type="component" value="Chromosome 9"/>
</dbReference>
<proteinExistence type="predicted"/>
<sequence>MAKRTHVTAVGWVDSDEFAEIGAGRSEGWLGDSSLMAAIQSPYLVLAHRNLGVVVGWDEDPDSSSAGRSFRIRPALSPSEGDITAVEWIAVDEFLVLALGTSGGYLLLYSKEGALILKQIVHPGRVLRLRFREIESQPSSGYSSHELCVVVPGAIARFDGSDIKSLLQKWFDGTRQHAWESRILKEDGRADSYGRIPYQLWNVSKFGLCADAAITGMMPPPLLELPSQERYYCAVTIGDDAVIAAYRLSEDRSRSLVGAILSKIVPTAFSTLSSLSNIFWRREQGSTKKPEETVQPFAKASHLTCLKDHPRKGEKLTLSPSGTLAAITDSLGRILLLDTQALVVVRLWKGYRDACCLFMEASVGRDEGSSSSSWHDETKRDHCLCLAIHAPKKGIIEIWKMRTGPRLLTIQCPRGSKILQPSARSGSSSSAYSPLEVFLWNGDSGQLSLLNGYIT</sequence>
<dbReference type="EMBL" id="LR746272">
    <property type="protein sequence ID" value="CAA7402362.1"/>
    <property type="molecule type" value="Genomic_DNA"/>
</dbReference>
<keyword evidence="3" id="KW-1185">Reference proteome</keyword>
<feature type="domain" description="Rab3-GAP regulatory subunit N-terminal" evidence="1">
    <location>
        <begin position="29"/>
        <end position="419"/>
    </location>
</feature>
<name>A0A7I8KXW8_SPIIN</name>
<protein>
    <recommendedName>
        <fullName evidence="1">Rab3-GAP regulatory subunit N-terminal domain-containing protein</fullName>
    </recommendedName>
</protein>
<evidence type="ECO:0000313" key="3">
    <source>
        <dbReference type="Proteomes" id="UP000663760"/>
    </source>
</evidence>
<dbReference type="InterPro" id="IPR026059">
    <property type="entry name" value="Rab3GAP2"/>
</dbReference>